<dbReference type="RefSeq" id="XP_060414814.1">
    <property type="nucleotide sequence ID" value="XM_060564644.1"/>
</dbReference>
<dbReference type="InterPro" id="IPR036249">
    <property type="entry name" value="Thioredoxin-like_sf"/>
</dbReference>
<comment type="caution">
    <text evidence="2">The sequence shown here is derived from an EMBL/GenBank/DDBJ whole genome shotgun (WGS) entry which is preliminary data.</text>
</comment>
<keyword evidence="3" id="KW-1185">Reference proteome</keyword>
<proteinExistence type="predicted"/>
<evidence type="ECO:0000313" key="3">
    <source>
        <dbReference type="Proteomes" id="UP001230504"/>
    </source>
</evidence>
<dbReference type="AlphaFoldDB" id="A0AAD8V430"/>
<dbReference type="SUPFAM" id="SSF52833">
    <property type="entry name" value="Thioredoxin-like"/>
    <property type="match status" value="1"/>
</dbReference>
<accession>A0AAD8V430</accession>
<dbReference type="Proteomes" id="UP001230504">
    <property type="component" value="Unassembled WGS sequence"/>
</dbReference>
<dbReference type="EMBL" id="JAHLJV010000025">
    <property type="protein sequence ID" value="KAK1593522.1"/>
    <property type="molecule type" value="Genomic_DNA"/>
</dbReference>
<organism evidence="2 3">
    <name type="scientific">Colletotrichum navitas</name>
    <dbReference type="NCBI Taxonomy" id="681940"/>
    <lineage>
        <taxon>Eukaryota</taxon>
        <taxon>Fungi</taxon>
        <taxon>Dikarya</taxon>
        <taxon>Ascomycota</taxon>
        <taxon>Pezizomycotina</taxon>
        <taxon>Sordariomycetes</taxon>
        <taxon>Hypocreomycetidae</taxon>
        <taxon>Glomerellales</taxon>
        <taxon>Glomerellaceae</taxon>
        <taxon>Colletotrichum</taxon>
        <taxon>Colletotrichum graminicola species complex</taxon>
    </lineage>
</organism>
<evidence type="ECO:0000313" key="2">
    <source>
        <dbReference type="EMBL" id="KAK1593522.1"/>
    </source>
</evidence>
<keyword evidence="1" id="KW-1133">Transmembrane helix</keyword>
<dbReference type="Gene3D" id="3.40.30.10">
    <property type="entry name" value="Glutaredoxin"/>
    <property type="match status" value="1"/>
</dbReference>
<keyword evidence="1" id="KW-0472">Membrane</keyword>
<reference evidence="2" key="1">
    <citation type="submission" date="2021-06" db="EMBL/GenBank/DDBJ databases">
        <title>Comparative genomics, transcriptomics and evolutionary studies reveal genomic signatures of adaptation to plant cell wall in hemibiotrophic fungi.</title>
        <authorList>
            <consortium name="DOE Joint Genome Institute"/>
            <person name="Baroncelli R."/>
            <person name="Diaz J.F."/>
            <person name="Benocci T."/>
            <person name="Peng M."/>
            <person name="Battaglia E."/>
            <person name="Haridas S."/>
            <person name="Andreopoulos W."/>
            <person name="Labutti K."/>
            <person name="Pangilinan J."/>
            <person name="Floch G.L."/>
            <person name="Makela M.R."/>
            <person name="Henrissat B."/>
            <person name="Grigoriev I.V."/>
            <person name="Crouch J.A."/>
            <person name="De Vries R.P."/>
            <person name="Sukno S.A."/>
            <person name="Thon M.R."/>
        </authorList>
    </citation>
    <scope>NUCLEOTIDE SEQUENCE</scope>
    <source>
        <strain evidence="2">CBS 125086</strain>
    </source>
</reference>
<protein>
    <submittedName>
        <fullName evidence="2">Thioredoxin-like domain-containing protein</fullName>
    </submittedName>
</protein>
<dbReference type="CDD" id="cd02982">
    <property type="entry name" value="PDI_b'_family"/>
    <property type="match status" value="1"/>
</dbReference>
<evidence type="ECO:0000256" key="1">
    <source>
        <dbReference type="SAM" id="Phobius"/>
    </source>
</evidence>
<sequence>MWCWNHVRGTELQELLNNQDYTLVAFIGVSFPSLVLYLDMVKSTTKWMEATSQRNCIAPGVKCMNITEGLDSPATFVKRSLRPAVSGLGAENVTDFSSTDDYVFILHLTNADAGKGLYKRFHDLATAFRDRYSFGVVPAKEQDGASTLECYNSPDEVQRSTQNLVDDFSSLKGFFEICTSRLVPEMTRENKKYFTEGTGNVLYYFSSHPDDRERFASSLRETVRKRIKDLEFVTIDPVAFPEVPANIGLKWDFPAIALQDNSRGLVFPSEKNDYITPSMVENFVRSFKDGNTSPSLWDPVEIGTKDKDLNVDTSSEEVATHDEL</sequence>
<feature type="transmembrane region" description="Helical" evidence="1">
    <location>
        <begin position="21"/>
        <end position="38"/>
    </location>
</feature>
<dbReference type="GeneID" id="85448884"/>
<dbReference type="Pfam" id="PF13848">
    <property type="entry name" value="Thioredoxin_6"/>
    <property type="match status" value="1"/>
</dbReference>
<keyword evidence="1" id="KW-0812">Transmembrane</keyword>
<name>A0AAD8V430_9PEZI</name>
<gene>
    <name evidence="2" type="ORF">LY79DRAFT_685616</name>
</gene>